<reference evidence="10" key="2">
    <citation type="submission" date="2016-02" db="EMBL/GenBank/DDBJ databases">
        <title>Draft genome sequence of five rapidly growing Mycobacterium species.</title>
        <authorList>
            <person name="Katahira K."/>
            <person name="Gotou Y."/>
            <person name="Iida K."/>
            <person name="Ogura Y."/>
            <person name="Hayashi T."/>
        </authorList>
    </citation>
    <scope>NUCLEOTIDE SEQUENCE [LARGE SCALE GENOMIC DNA]</scope>
    <source>
        <strain evidence="10">JCM6368</strain>
    </source>
</reference>
<feature type="transmembrane region" description="Helical" evidence="7">
    <location>
        <begin position="229"/>
        <end position="250"/>
    </location>
</feature>
<dbReference type="SUPFAM" id="SSF57845">
    <property type="entry name" value="B-box zinc-binding domain"/>
    <property type="match status" value="1"/>
</dbReference>
<protein>
    <submittedName>
        <fullName evidence="9">Integral membrane protein</fullName>
    </submittedName>
</protein>
<reference evidence="9 10" key="1">
    <citation type="journal article" date="2016" name="Genome Announc.">
        <title>Draft Genome Sequences of Five Rapidly Growing Mycobacterium Species, M. thermoresistibile, M. fortuitum subsp. acetamidolyticum, M. canariasense, M. brisbanense, and M. novocastrense.</title>
        <authorList>
            <person name="Katahira K."/>
            <person name="Ogura Y."/>
            <person name="Gotoh Y."/>
            <person name="Hayashi T."/>
        </authorList>
    </citation>
    <scope>NUCLEOTIDE SEQUENCE [LARGE SCALE GENOMIC DNA]</scope>
    <source>
        <strain evidence="9 10">JCM6368</strain>
    </source>
</reference>
<evidence type="ECO:0000256" key="4">
    <source>
        <dbReference type="ARBA" id="ARBA00022801"/>
    </source>
</evidence>
<dbReference type="InterPro" id="IPR050925">
    <property type="entry name" value="Rhomboid_protease_S54"/>
</dbReference>
<evidence type="ECO:0000256" key="7">
    <source>
        <dbReference type="SAM" id="Phobius"/>
    </source>
</evidence>
<dbReference type="EMBL" id="BCSZ01000021">
    <property type="protein sequence ID" value="GAT02153.1"/>
    <property type="molecule type" value="Genomic_DNA"/>
</dbReference>
<evidence type="ECO:0000256" key="2">
    <source>
        <dbReference type="ARBA" id="ARBA00009045"/>
    </source>
</evidence>
<evidence type="ECO:0000256" key="3">
    <source>
        <dbReference type="ARBA" id="ARBA00022692"/>
    </source>
</evidence>
<feature type="transmembrane region" description="Helical" evidence="7">
    <location>
        <begin position="179"/>
        <end position="198"/>
    </location>
</feature>
<organism evidence="9 10">
    <name type="scientific">Mycolicibacterium fortuitum subsp. acetamidolyticum</name>
    <dbReference type="NCBI Taxonomy" id="144550"/>
    <lineage>
        <taxon>Bacteria</taxon>
        <taxon>Bacillati</taxon>
        <taxon>Actinomycetota</taxon>
        <taxon>Actinomycetes</taxon>
        <taxon>Mycobacteriales</taxon>
        <taxon>Mycobacteriaceae</taxon>
        <taxon>Mycolicibacterium</taxon>
    </lineage>
</organism>
<feature type="transmembrane region" description="Helical" evidence="7">
    <location>
        <begin position="283"/>
        <end position="302"/>
    </location>
</feature>
<evidence type="ECO:0000313" key="9">
    <source>
        <dbReference type="EMBL" id="GAT02153.1"/>
    </source>
</evidence>
<keyword evidence="5 7" id="KW-1133">Transmembrane helix</keyword>
<dbReference type="GO" id="GO:0016020">
    <property type="term" value="C:membrane"/>
    <property type="evidence" value="ECO:0007669"/>
    <property type="project" value="UniProtKB-SubCell"/>
</dbReference>
<feature type="transmembrane region" description="Helical" evidence="7">
    <location>
        <begin position="204"/>
        <end position="222"/>
    </location>
</feature>
<dbReference type="GO" id="GO:0004252">
    <property type="term" value="F:serine-type endopeptidase activity"/>
    <property type="evidence" value="ECO:0007669"/>
    <property type="project" value="InterPro"/>
</dbReference>
<accession>A0A117IE68</accession>
<evidence type="ECO:0000256" key="6">
    <source>
        <dbReference type="ARBA" id="ARBA00023136"/>
    </source>
</evidence>
<keyword evidence="4" id="KW-0378">Hydrolase</keyword>
<name>A0A117IE68_MYCFO</name>
<evidence type="ECO:0000259" key="8">
    <source>
        <dbReference type="Pfam" id="PF01694"/>
    </source>
</evidence>
<dbReference type="PANTHER" id="PTHR43731:SF14">
    <property type="entry name" value="PRESENILIN-ASSOCIATED RHOMBOID-LIKE PROTEIN, MITOCHONDRIAL"/>
    <property type="match status" value="1"/>
</dbReference>
<comment type="subcellular location">
    <subcellularLocation>
        <location evidence="1">Membrane</location>
        <topology evidence="1">Multi-pass membrane protein</topology>
    </subcellularLocation>
</comment>
<evidence type="ECO:0000256" key="5">
    <source>
        <dbReference type="ARBA" id="ARBA00022989"/>
    </source>
</evidence>
<dbReference type="InterPro" id="IPR022764">
    <property type="entry name" value="Peptidase_S54_rhomboid_dom"/>
</dbReference>
<dbReference type="Gene3D" id="1.20.1540.10">
    <property type="entry name" value="Rhomboid-like"/>
    <property type="match status" value="1"/>
</dbReference>
<dbReference type="AlphaFoldDB" id="A0A117IE68"/>
<dbReference type="Proteomes" id="UP000069705">
    <property type="component" value="Unassembled WGS sequence"/>
</dbReference>
<dbReference type="SUPFAM" id="SSF144091">
    <property type="entry name" value="Rhomboid-like"/>
    <property type="match status" value="1"/>
</dbReference>
<dbReference type="PANTHER" id="PTHR43731">
    <property type="entry name" value="RHOMBOID PROTEASE"/>
    <property type="match status" value="1"/>
</dbReference>
<dbReference type="InterPro" id="IPR035952">
    <property type="entry name" value="Rhomboid-like_sf"/>
</dbReference>
<dbReference type="Gene3D" id="3.30.160.60">
    <property type="entry name" value="Classic Zinc Finger"/>
    <property type="match status" value="1"/>
</dbReference>
<dbReference type="Pfam" id="PF01694">
    <property type="entry name" value="Rhomboid"/>
    <property type="match status" value="1"/>
</dbReference>
<comment type="caution">
    <text evidence="9">The sequence shown here is derived from an EMBL/GenBank/DDBJ whole genome shotgun (WGS) entry which is preliminary data.</text>
</comment>
<feature type="transmembrane region" description="Helical" evidence="7">
    <location>
        <begin position="256"/>
        <end position="276"/>
    </location>
</feature>
<gene>
    <name evidence="9" type="ORF">RMCFA_2265</name>
</gene>
<feature type="transmembrane region" description="Helical" evidence="7">
    <location>
        <begin position="148"/>
        <end position="167"/>
    </location>
</feature>
<evidence type="ECO:0000313" key="10">
    <source>
        <dbReference type="Proteomes" id="UP000069705"/>
    </source>
</evidence>
<comment type="similarity">
    <text evidence="2">Belongs to the peptidase S54 family.</text>
</comment>
<proteinExistence type="inferred from homology"/>
<keyword evidence="6 7" id="KW-0472">Membrane</keyword>
<feature type="transmembrane region" description="Helical" evidence="7">
    <location>
        <begin position="100"/>
        <end position="119"/>
    </location>
</feature>
<feature type="domain" description="Peptidase S54 rhomboid" evidence="8">
    <location>
        <begin position="138"/>
        <end position="273"/>
    </location>
</feature>
<sequence>MSYCYDIYGICVNSGRPALGSGLMNIPDTPQLPAQTPTCYRHPDRPTYVRCTRCQRPICPECMRSAAVGHQCVECVNEGAKSVRASRTQFGGVVRPGAPILTYSLIAVNVLMFVLQMASGDRLTEELTLWAPGIAFYDQYYRLVTSAFLHYGVMHLLFNMWALYVVGPPLEQWLGRLRYGALYALSALGGSVLVYLLTPINTPTAGASGAIFGLFGAIFVVARKLNLDVRMIAAVVIINLVFTFAGPALGTGAISWQGHIGGLITGAGIAAAYVYAPSARRNAVQAGVSVAVLLVFLTLIAWRSSYLLAMFA</sequence>
<evidence type="ECO:0000256" key="1">
    <source>
        <dbReference type="ARBA" id="ARBA00004141"/>
    </source>
</evidence>
<keyword evidence="3 7" id="KW-0812">Transmembrane</keyword>